<comment type="similarity">
    <text evidence="1">Belongs to the CTAG/PCC1 family.</text>
</comment>
<evidence type="ECO:0000313" key="2">
    <source>
        <dbReference type="EMBL" id="GBH33671.1"/>
    </source>
</evidence>
<dbReference type="GeneID" id="76209814"/>
<dbReference type="EMBL" id="BGKI01000002">
    <property type="protein sequence ID" value="GBH33671.1"/>
    <property type="molecule type" value="Genomic_DNA"/>
</dbReference>
<organism evidence="2 3">
    <name type="scientific">Nitrosopumilus zosterae</name>
    <dbReference type="NCBI Taxonomy" id="718286"/>
    <lineage>
        <taxon>Archaea</taxon>
        <taxon>Nitrososphaerota</taxon>
        <taxon>Nitrososphaeria</taxon>
        <taxon>Nitrosopumilales</taxon>
        <taxon>Nitrosopumilaceae</taxon>
        <taxon>Nitrosopumilus</taxon>
    </lineage>
</organism>
<dbReference type="Proteomes" id="UP000245829">
    <property type="component" value="Unassembled WGS sequence"/>
</dbReference>
<gene>
    <name evidence="2" type="ORF">NZNM25_04620</name>
</gene>
<evidence type="ECO:0000256" key="1">
    <source>
        <dbReference type="ARBA" id="ARBA00007073"/>
    </source>
</evidence>
<evidence type="ECO:0008006" key="4">
    <source>
        <dbReference type="Google" id="ProtNLM"/>
    </source>
</evidence>
<dbReference type="InterPro" id="IPR015419">
    <property type="entry name" value="CTAG/Pcc1"/>
</dbReference>
<sequence length="81" mass="9163">MTLNFSAKITVDAKDKTKAIFDSVNVDNDFYPENPVKTKIKFDKKITITAESDQLTHLRANLNSTLRLIQASYDSIESVKI</sequence>
<keyword evidence="3" id="KW-1185">Reference proteome</keyword>
<proteinExistence type="inferred from homology"/>
<reference evidence="2 3" key="1">
    <citation type="submission" date="2018-05" db="EMBL/GenBank/DDBJ databases">
        <title>genome sequencing of Nitrosopumilus sp. NM25.</title>
        <authorList>
            <person name="Mori K."/>
            <person name="Nakagawa T."/>
        </authorList>
    </citation>
    <scope>NUCLEOTIDE SEQUENCE [LARGE SCALE GENOMIC DNA]</scope>
    <source>
        <strain evidence="2 3">NM25</strain>
    </source>
</reference>
<dbReference type="AlphaFoldDB" id="A0A2S2KQ74"/>
<protein>
    <recommendedName>
        <fullName evidence="4">Transcription factor Pcc1</fullName>
    </recommendedName>
</protein>
<accession>A0A2S2KQ74</accession>
<dbReference type="Pfam" id="PF09341">
    <property type="entry name" value="Pcc1"/>
    <property type="match status" value="1"/>
</dbReference>
<dbReference type="RefSeq" id="WP_109876332.1">
    <property type="nucleotide sequence ID" value="NZ_AP026695.1"/>
</dbReference>
<comment type="caution">
    <text evidence="2">The sequence shown here is derived from an EMBL/GenBank/DDBJ whole genome shotgun (WGS) entry which is preliminary data.</text>
</comment>
<dbReference type="OrthoDB" id="11290at2157"/>
<dbReference type="NCBIfam" id="NF011470">
    <property type="entry name" value="PRK14887.1"/>
    <property type="match status" value="1"/>
</dbReference>
<name>A0A2S2KQ74_9ARCH</name>
<evidence type="ECO:0000313" key="3">
    <source>
        <dbReference type="Proteomes" id="UP000245829"/>
    </source>
</evidence>
<dbReference type="Gene3D" id="3.30.310.50">
    <property type="entry name" value="Alpha-D-phosphohexomutase, C-terminal domain"/>
    <property type="match status" value="1"/>
</dbReference>